<dbReference type="OrthoDB" id="4781at2759"/>
<dbReference type="Pfam" id="PF15886">
    <property type="entry name" value="CBM39"/>
    <property type="match status" value="1"/>
</dbReference>
<feature type="signal peptide" evidence="1">
    <location>
        <begin position="1"/>
        <end position="19"/>
    </location>
</feature>
<sequence>MHLRITLLICFLLVGLGTGYQARRAWVRRLYPKGFEVSIPHEQGITLFAFHGKLNEKMNGLEAGRWSKDITQREGGRWVFRETQTALRRGDVIYFWTYVLKNGLGYRQDNGVFYVW</sequence>
<gene>
    <name evidence="3" type="primary">Dwil\GK26785</name>
    <name evidence="3" type="ORF">Dwil_GK26785</name>
</gene>
<reference evidence="3 4" key="1">
    <citation type="journal article" date="2007" name="Nature">
        <title>Evolution of genes and genomes on the Drosophila phylogeny.</title>
        <authorList>
            <consortium name="Drosophila 12 Genomes Consortium"/>
            <person name="Clark A.G."/>
            <person name="Eisen M.B."/>
            <person name="Smith D.R."/>
            <person name="Bergman C.M."/>
            <person name="Oliver B."/>
            <person name="Markow T.A."/>
            <person name="Kaufman T.C."/>
            <person name="Kellis M."/>
            <person name="Gelbart W."/>
            <person name="Iyer V.N."/>
            <person name="Pollard D.A."/>
            <person name="Sackton T.B."/>
            <person name="Larracuente A.M."/>
            <person name="Singh N.D."/>
            <person name="Abad J.P."/>
            <person name="Abt D.N."/>
            <person name="Adryan B."/>
            <person name="Aguade M."/>
            <person name="Akashi H."/>
            <person name="Anderson W.W."/>
            <person name="Aquadro C.F."/>
            <person name="Ardell D.H."/>
            <person name="Arguello R."/>
            <person name="Artieri C.G."/>
            <person name="Barbash D.A."/>
            <person name="Barker D."/>
            <person name="Barsanti P."/>
            <person name="Batterham P."/>
            <person name="Batzoglou S."/>
            <person name="Begun D."/>
            <person name="Bhutkar A."/>
            <person name="Blanco E."/>
            <person name="Bosak S.A."/>
            <person name="Bradley R.K."/>
            <person name="Brand A.D."/>
            <person name="Brent M.R."/>
            <person name="Brooks A.N."/>
            <person name="Brown R.H."/>
            <person name="Butlin R.K."/>
            <person name="Caggese C."/>
            <person name="Calvi B.R."/>
            <person name="Bernardo de Carvalho A."/>
            <person name="Caspi A."/>
            <person name="Castrezana S."/>
            <person name="Celniker S.E."/>
            <person name="Chang J.L."/>
            <person name="Chapple C."/>
            <person name="Chatterji S."/>
            <person name="Chinwalla A."/>
            <person name="Civetta A."/>
            <person name="Clifton S.W."/>
            <person name="Comeron J.M."/>
            <person name="Costello J.C."/>
            <person name="Coyne J.A."/>
            <person name="Daub J."/>
            <person name="David R.G."/>
            <person name="Delcher A.L."/>
            <person name="Delehaunty K."/>
            <person name="Do C.B."/>
            <person name="Ebling H."/>
            <person name="Edwards K."/>
            <person name="Eickbush T."/>
            <person name="Evans J.D."/>
            <person name="Filipski A."/>
            <person name="Findeiss S."/>
            <person name="Freyhult E."/>
            <person name="Fulton L."/>
            <person name="Fulton R."/>
            <person name="Garcia A.C."/>
            <person name="Gardiner A."/>
            <person name="Garfield D.A."/>
            <person name="Garvin B.E."/>
            <person name="Gibson G."/>
            <person name="Gilbert D."/>
            <person name="Gnerre S."/>
            <person name="Godfrey J."/>
            <person name="Good R."/>
            <person name="Gotea V."/>
            <person name="Gravely B."/>
            <person name="Greenberg A.J."/>
            <person name="Griffiths-Jones S."/>
            <person name="Gross S."/>
            <person name="Guigo R."/>
            <person name="Gustafson E.A."/>
            <person name="Haerty W."/>
            <person name="Hahn M.W."/>
            <person name="Halligan D.L."/>
            <person name="Halpern A.L."/>
            <person name="Halter G.M."/>
            <person name="Han M.V."/>
            <person name="Heger A."/>
            <person name="Hillier L."/>
            <person name="Hinrichs A.S."/>
            <person name="Holmes I."/>
            <person name="Hoskins R.A."/>
            <person name="Hubisz M.J."/>
            <person name="Hultmark D."/>
            <person name="Huntley M.A."/>
            <person name="Jaffe D.B."/>
            <person name="Jagadeeshan S."/>
            <person name="Jeck W.R."/>
            <person name="Johnson J."/>
            <person name="Jones C.D."/>
            <person name="Jordan W.C."/>
            <person name="Karpen G.H."/>
            <person name="Kataoka E."/>
            <person name="Keightley P.D."/>
            <person name="Kheradpour P."/>
            <person name="Kirkness E.F."/>
            <person name="Koerich L.B."/>
            <person name="Kristiansen K."/>
            <person name="Kudrna D."/>
            <person name="Kulathinal R.J."/>
            <person name="Kumar S."/>
            <person name="Kwok R."/>
            <person name="Lander E."/>
            <person name="Langley C.H."/>
            <person name="Lapoint R."/>
            <person name="Lazzaro B.P."/>
            <person name="Lee S.J."/>
            <person name="Levesque L."/>
            <person name="Li R."/>
            <person name="Lin C.F."/>
            <person name="Lin M.F."/>
            <person name="Lindblad-Toh K."/>
            <person name="Llopart A."/>
            <person name="Long M."/>
            <person name="Low L."/>
            <person name="Lozovsky E."/>
            <person name="Lu J."/>
            <person name="Luo M."/>
            <person name="Machado C.A."/>
            <person name="Makalowski W."/>
            <person name="Marzo M."/>
            <person name="Matsuda M."/>
            <person name="Matzkin L."/>
            <person name="McAllister B."/>
            <person name="McBride C.S."/>
            <person name="McKernan B."/>
            <person name="McKernan K."/>
            <person name="Mendez-Lago M."/>
            <person name="Minx P."/>
            <person name="Mollenhauer M.U."/>
            <person name="Montooth K."/>
            <person name="Mount S.M."/>
            <person name="Mu X."/>
            <person name="Myers E."/>
            <person name="Negre B."/>
            <person name="Newfeld S."/>
            <person name="Nielsen R."/>
            <person name="Noor M.A."/>
            <person name="O'Grady P."/>
            <person name="Pachter L."/>
            <person name="Papaceit M."/>
            <person name="Parisi M.J."/>
            <person name="Parisi M."/>
            <person name="Parts L."/>
            <person name="Pedersen J.S."/>
            <person name="Pesole G."/>
            <person name="Phillippy A.M."/>
            <person name="Ponting C.P."/>
            <person name="Pop M."/>
            <person name="Porcelli D."/>
            <person name="Powell J.R."/>
            <person name="Prohaska S."/>
            <person name="Pruitt K."/>
            <person name="Puig M."/>
            <person name="Quesneville H."/>
            <person name="Ram K.R."/>
            <person name="Rand D."/>
            <person name="Rasmussen M.D."/>
            <person name="Reed L.K."/>
            <person name="Reenan R."/>
            <person name="Reily A."/>
            <person name="Remington K.A."/>
            <person name="Rieger T.T."/>
            <person name="Ritchie M.G."/>
            <person name="Robin C."/>
            <person name="Rogers Y.H."/>
            <person name="Rohde C."/>
            <person name="Rozas J."/>
            <person name="Rubenfield M.J."/>
            <person name="Ruiz A."/>
            <person name="Russo S."/>
            <person name="Salzberg S.L."/>
            <person name="Sanchez-Gracia A."/>
            <person name="Saranga D.J."/>
            <person name="Sato H."/>
            <person name="Schaeffer S.W."/>
            <person name="Schatz M.C."/>
            <person name="Schlenke T."/>
            <person name="Schwartz R."/>
            <person name="Segarra C."/>
            <person name="Singh R.S."/>
            <person name="Sirot L."/>
            <person name="Sirota M."/>
            <person name="Sisneros N.B."/>
            <person name="Smith C.D."/>
            <person name="Smith T.F."/>
            <person name="Spieth J."/>
            <person name="Stage D.E."/>
            <person name="Stark A."/>
            <person name="Stephan W."/>
            <person name="Strausberg R.L."/>
            <person name="Strempel S."/>
            <person name="Sturgill D."/>
            <person name="Sutton G."/>
            <person name="Sutton G.G."/>
            <person name="Tao W."/>
            <person name="Teichmann S."/>
            <person name="Tobari Y.N."/>
            <person name="Tomimura Y."/>
            <person name="Tsolas J.M."/>
            <person name="Valente V.L."/>
            <person name="Venter E."/>
            <person name="Venter J.C."/>
            <person name="Vicario S."/>
            <person name="Vieira F.G."/>
            <person name="Vilella A.J."/>
            <person name="Villasante A."/>
            <person name="Walenz B."/>
            <person name="Wang J."/>
            <person name="Wasserman M."/>
            <person name="Watts T."/>
            <person name="Wilson D."/>
            <person name="Wilson R.K."/>
            <person name="Wing R.A."/>
            <person name="Wolfner M.F."/>
            <person name="Wong A."/>
            <person name="Wong G.K."/>
            <person name="Wu C.I."/>
            <person name="Wu G."/>
            <person name="Yamamoto D."/>
            <person name="Yang H.P."/>
            <person name="Yang S.P."/>
            <person name="Yorke J.A."/>
            <person name="Yoshida K."/>
            <person name="Zdobnov E."/>
            <person name="Zhang P."/>
            <person name="Zhang Y."/>
            <person name="Zimin A.V."/>
            <person name="Baldwin J."/>
            <person name="Abdouelleil A."/>
            <person name="Abdulkadir J."/>
            <person name="Abebe A."/>
            <person name="Abera B."/>
            <person name="Abreu J."/>
            <person name="Acer S.C."/>
            <person name="Aftuck L."/>
            <person name="Alexander A."/>
            <person name="An P."/>
            <person name="Anderson E."/>
            <person name="Anderson S."/>
            <person name="Arachi H."/>
            <person name="Azer M."/>
            <person name="Bachantsang P."/>
            <person name="Barry A."/>
            <person name="Bayul T."/>
            <person name="Berlin A."/>
            <person name="Bessette D."/>
            <person name="Bloom T."/>
            <person name="Blye J."/>
            <person name="Boguslavskiy L."/>
            <person name="Bonnet C."/>
            <person name="Boukhgalter B."/>
            <person name="Bourzgui I."/>
            <person name="Brown A."/>
            <person name="Cahill P."/>
            <person name="Channer S."/>
            <person name="Cheshatsang Y."/>
            <person name="Chuda L."/>
            <person name="Citroen M."/>
            <person name="Collymore A."/>
            <person name="Cooke P."/>
            <person name="Costello M."/>
            <person name="D'Aco K."/>
            <person name="Daza R."/>
            <person name="De Haan G."/>
            <person name="DeGray S."/>
            <person name="DeMaso C."/>
            <person name="Dhargay N."/>
            <person name="Dooley K."/>
            <person name="Dooley E."/>
            <person name="Doricent M."/>
            <person name="Dorje P."/>
            <person name="Dorjee K."/>
            <person name="Dupes A."/>
            <person name="Elong R."/>
            <person name="Falk J."/>
            <person name="Farina A."/>
            <person name="Faro S."/>
            <person name="Ferguson D."/>
            <person name="Fisher S."/>
            <person name="Foley C.D."/>
            <person name="Franke A."/>
            <person name="Friedrich D."/>
            <person name="Gadbois L."/>
            <person name="Gearin G."/>
            <person name="Gearin C.R."/>
            <person name="Giannoukos G."/>
            <person name="Goode T."/>
            <person name="Graham J."/>
            <person name="Grandbois E."/>
            <person name="Grewal S."/>
            <person name="Gyaltsen K."/>
            <person name="Hafez N."/>
            <person name="Hagos B."/>
            <person name="Hall J."/>
            <person name="Henson C."/>
            <person name="Hollinger A."/>
            <person name="Honan T."/>
            <person name="Huard M.D."/>
            <person name="Hughes L."/>
            <person name="Hurhula B."/>
            <person name="Husby M.E."/>
            <person name="Kamat A."/>
            <person name="Kanga B."/>
            <person name="Kashin S."/>
            <person name="Khazanovich D."/>
            <person name="Kisner P."/>
            <person name="Lance K."/>
            <person name="Lara M."/>
            <person name="Lee W."/>
            <person name="Lennon N."/>
            <person name="Letendre F."/>
            <person name="LeVine R."/>
            <person name="Lipovsky A."/>
            <person name="Liu X."/>
            <person name="Liu J."/>
            <person name="Liu S."/>
            <person name="Lokyitsang T."/>
            <person name="Lokyitsang Y."/>
            <person name="Lubonja R."/>
            <person name="Lui A."/>
            <person name="MacDonald P."/>
            <person name="Magnisalis V."/>
            <person name="Maru K."/>
            <person name="Matthews C."/>
            <person name="McCusker W."/>
            <person name="McDonough S."/>
            <person name="Mehta T."/>
            <person name="Meldrim J."/>
            <person name="Meneus L."/>
            <person name="Mihai O."/>
            <person name="Mihalev A."/>
            <person name="Mihova T."/>
            <person name="Mittelman R."/>
            <person name="Mlenga V."/>
            <person name="Montmayeur A."/>
            <person name="Mulrain L."/>
            <person name="Navidi A."/>
            <person name="Naylor J."/>
            <person name="Negash T."/>
            <person name="Nguyen T."/>
            <person name="Nguyen N."/>
            <person name="Nicol R."/>
            <person name="Norbu C."/>
            <person name="Norbu N."/>
            <person name="Novod N."/>
            <person name="O'Neill B."/>
            <person name="Osman S."/>
            <person name="Markiewicz E."/>
            <person name="Oyono O.L."/>
            <person name="Patti C."/>
            <person name="Phunkhang P."/>
            <person name="Pierre F."/>
            <person name="Priest M."/>
            <person name="Raghuraman S."/>
            <person name="Rege F."/>
            <person name="Reyes R."/>
            <person name="Rise C."/>
            <person name="Rogov P."/>
            <person name="Ross K."/>
            <person name="Ryan E."/>
            <person name="Settipalli S."/>
            <person name="Shea T."/>
            <person name="Sherpa N."/>
            <person name="Shi L."/>
            <person name="Shih D."/>
            <person name="Sparrow T."/>
            <person name="Spaulding J."/>
            <person name="Stalker J."/>
            <person name="Stange-Thomann N."/>
            <person name="Stavropoulos S."/>
            <person name="Stone C."/>
            <person name="Strader C."/>
            <person name="Tesfaye S."/>
            <person name="Thomson T."/>
            <person name="Thoulutsang Y."/>
            <person name="Thoulutsang D."/>
            <person name="Topham K."/>
            <person name="Topping I."/>
            <person name="Tsamla T."/>
            <person name="Vassiliev H."/>
            <person name="Vo A."/>
            <person name="Wangchuk T."/>
            <person name="Wangdi T."/>
            <person name="Weiand M."/>
            <person name="Wilkinson J."/>
            <person name="Wilson A."/>
            <person name="Yadav S."/>
            <person name="Young G."/>
            <person name="Yu Q."/>
            <person name="Zembek L."/>
            <person name="Zhong D."/>
            <person name="Zimmer A."/>
            <person name="Zwirko Z."/>
            <person name="Jaffe D.B."/>
            <person name="Alvarez P."/>
            <person name="Brockman W."/>
            <person name="Butler J."/>
            <person name="Chin C."/>
            <person name="Gnerre S."/>
            <person name="Grabherr M."/>
            <person name="Kleber M."/>
            <person name="Mauceli E."/>
            <person name="MacCallum I."/>
        </authorList>
    </citation>
    <scope>NUCLEOTIDE SEQUENCE [LARGE SCALE GENOMIC DNA]</scope>
    <source>
        <strain evidence="4">Tucson 14030-0811.24</strain>
    </source>
</reference>
<feature type="domain" description="CBM39" evidence="2">
    <location>
        <begin position="20"/>
        <end position="116"/>
    </location>
</feature>
<dbReference type="InterPro" id="IPR031756">
    <property type="entry name" value="BGBP_N"/>
</dbReference>
<evidence type="ECO:0000313" key="3">
    <source>
        <dbReference type="EMBL" id="KRF97601.1"/>
    </source>
</evidence>
<keyword evidence="4" id="KW-1185">Reference proteome</keyword>
<proteinExistence type="predicted"/>
<evidence type="ECO:0000259" key="2">
    <source>
        <dbReference type="PROSITE" id="PS51969"/>
    </source>
</evidence>
<dbReference type="STRING" id="7260.A0A0Q9WZJ0"/>
<dbReference type="Proteomes" id="UP000007798">
    <property type="component" value="Unassembled WGS sequence"/>
</dbReference>
<feature type="chain" id="PRO_5006387285" description="CBM39 domain-containing protein" evidence="1">
    <location>
        <begin position="20"/>
        <end position="116"/>
    </location>
</feature>
<dbReference type="GO" id="GO:0030246">
    <property type="term" value="F:carbohydrate binding"/>
    <property type="evidence" value="ECO:0007669"/>
    <property type="project" value="InterPro"/>
</dbReference>
<dbReference type="Gene3D" id="2.60.40.2140">
    <property type="entry name" value="Beta-1,3-glucan-recognition protein, N-terminal domain"/>
    <property type="match status" value="1"/>
</dbReference>
<dbReference type="PROSITE" id="PS51969">
    <property type="entry name" value="CBM39"/>
    <property type="match status" value="1"/>
</dbReference>
<dbReference type="InterPro" id="IPR043030">
    <property type="entry name" value="BGBP_N_sf"/>
</dbReference>
<name>A0A0Q9WZJ0_DROWI</name>
<dbReference type="InParanoid" id="A0A0Q9WZJ0"/>
<dbReference type="EMBL" id="CH963846">
    <property type="protein sequence ID" value="KRF97601.1"/>
    <property type="molecule type" value="Genomic_DNA"/>
</dbReference>
<evidence type="ECO:0000256" key="1">
    <source>
        <dbReference type="SAM" id="SignalP"/>
    </source>
</evidence>
<keyword evidence="1" id="KW-0732">Signal</keyword>
<organism evidence="3 4">
    <name type="scientific">Drosophila willistoni</name>
    <name type="common">Fruit fly</name>
    <dbReference type="NCBI Taxonomy" id="7260"/>
    <lineage>
        <taxon>Eukaryota</taxon>
        <taxon>Metazoa</taxon>
        <taxon>Ecdysozoa</taxon>
        <taxon>Arthropoda</taxon>
        <taxon>Hexapoda</taxon>
        <taxon>Insecta</taxon>
        <taxon>Pterygota</taxon>
        <taxon>Neoptera</taxon>
        <taxon>Endopterygota</taxon>
        <taxon>Diptera</taxon>
        <taxon>Brachycera</taxon>
        <taxon>Muscomorpha</taxon>
        <taxon>Ephydroidea</taxon>
        <taxon>Drosophilidae</taxon>
        <taxon>Drosophila</taxon>
        <taxon>Sophophora</taxon>
    </lineage>
</organism>
<dbReference type="AlphaFoldDB" id="A0A0Q9WZJ0"/>
<evidence type="ECO:0000313" key="4">
    <source>
        <dbReference type="Proteomes" id="UP000007798"/>
    </source>
</evidence>
<accession>A0A0Q9WZJ0</accession>
<protein>
    <recommendedName>
        <fullName evidence="2">CBM39 domain-containing protein</fullName>
    </recommendedName>
</protein>